<feature type="domain" description="AMMECR1" evidence="2">
    <location>
        <begin position="120"/>
        <end position="338"/>
    </location>
</feature>
<proteinExistence type="predicted"/>
<dbReference type="InterPro" id="IPR002733">
    <property type="entry name" value="AMMECR1_domain"/>
</dbReference>
<evidence type="ECO:0000256" key="1">
    <source>
        <dbReference type="SAM" id="MobiDB-lite"/>
    </source>
</evidence>
<dbReference type="Gene3D" id="3.30.700.20">
    <property type="entry name" value="Hypothetical protein ph0010, domain 1"/>
    <property type="match status" value="1"/>
</dbReference>
<gene>
    <name evidence="3" type="ORF">T310_3998</name>
</gene>
<feature type="region of interest" description="Disordered" evidence="1">
    <location>
        <begin position="46"/>
        <end position="155"/>
    </location>
</feature>
<dbReference type="NCBIfam" id="TIGR00296">
    <property type="entry name" value="TIGR00296 family protein"/>
    <property type="match status" value="1"/>
</dbReference>
<dbReference type="OrthoDB" id="24630at2759"/>
<dbReference type="AlphaFoldDB" id="A0A0F4YUN0"/>
<dbReference type="GeneID" id="25316347"/>
<dbReference type="InterPro" id="IPR023473">
    <property type="entry name" value="AMMECR1"/>
</dbReference>
<sequence length="355" mass="39215">MATPAQCYYCFECLSASFKNEEPPSLAAVEELWEQYEQAKELAMLKEKALVSQASESDPSSSNVEGLHDSVDVEEESDVDEDGEESLPGDKNNRPRSIKLPGIKRLQRDFPSDSSSSTSTPSTLSTHSSRSALSNSTAVTTPLSQPSTPSFQRPKPLKGSYPLFVTWNTISKSGHKSLRGCIGTFEAHELSYGLRTYALTSAFEDSRFSPIPASLLPSLSCSLTLLSDFEPCADALDWELGTHGLRISFVYRNRRYGATYLPDVAVEQGWTKEETVESLMRKAGWDGGSGGMARRFLRGSGSASAISGKPWNDVSDFKAIRYQGLRATASYAEWQEWRKWVKADEARLELLESSR</sequence>
<dbReference type="Pfam" id="PF01871">
    <property type="entry name" value="AMMECR1"/>
    <property type="match status" value="1"/>
</dbReference>
<dbReference type="RefSeq" id="XP_013328599.1">
    <property type="nucleotide sequence ID" value="XM_013473145.1"/>
</dbReference>
<organism evidence="3 4">
    <name type="scientific">Rasamsonia emersonii (strain ATCC 16479 / CBS 393.64 / IMI 116815)</name>
    <dbReference type="NCBI Taxonomy" id="1408163"/>
    <lineage>
        <taxon>Eukaryota</taxon>
        <taxon>Fungi</taxon>
        <taxon>Dikarya</taxon>
        <taxon>Ascomycota</taxon>
        <taxon>Pezizomycotina</taxon>
        <taxon>Eurotiomycetes</taxon>
        <taxon>Eurotiomycetidae</taxon>
        <taxon>Eurotiales</taxon>
        <taxon>Trichocomaceae</taxon>
        <taxon>Rasamsonia</taxon>
    </lineage>
</organism>
<dbReference type="InterPro" id="IPR027485">
    <property type="entry name" value="AMMECR1_N"/>
</dbReference>
<feature type="compositionally biased region" description="Polar residues" evidence="1">
    <location>
        <begin position="138"/>
        <end position="151"/>
    </location>
</feature>
<dbReference type="PANTHER" id="PTHR13016">
    <property type="entry name" value="AMMECR1 HOMOLOG"/>
    <property type="match status" value="1"/>
</dbReference>
<feature type="compositionally biased region" description="Low complexity" evidence="1">
    <location>
        <begin position="112"/>
        <end position="137"/>
    </location>
</feature>
<dbReference type="PROSITE" id="PS51112">
    <property type="entry name" value="AMMECR1"/>
    <property type="match status" value="1"/>
</dbReference>
<feature type="compositionally biased region" description="Polar residues" evidence="1">
    <location>
        <begin position="52"/>
        <end position="64"/>
    </location>
</feature>
<reference evidence="3 4" key="1">
    <citation type="submission" date="2015-04" db="EMBL/GenBank/DDBJ databases">
        <authorList>
            <person name="Heijne W.H."/>
            <person name="Fedorova N.D."/>
            <person name="Nierman W.C."/>
            <person name="Vollebregt A.W."/>
            <person name="Zhao Z."/>
            <person name="Wu L."/>
            <person name="Kumar M."/>
            <person name="Stam H."/>
            <person name="van den Berg M.A."/>
            <person name="Pel H.J."/>
        </authorList>
    </citation>
    <scope>NUCLEOTIDE SEQUENCE [LARGE SCALE GENOMIC DNA]</scope>
    <source>
        <strain evidence="3 4">CBS 393.64</strain>
    </source>
</reference>
<dbReference type="PANTHER" id="PTHR13016:SF0">
    <property type="entry name" value="AMME SYNDROME CANDIDATE GENE 1 PROTEIN"/>
    <property type="match status" value="1"/>
</dbReference>
<dbReference type="InterPro" id="IPR036071">
    <property type="entry name" value="AMMECR1_dom_sf"/>
</dbReference>
<evidence type="ECO:0000313" key="4">
    <source>
        <dbReference type="Proteomes" id="UP000053958"/>
    </source>
</evidence>
<keyword evidence="4" id="KW-1185">Reference proteome</keyword>
<name>A0A0F4YUN0_RASE3</name>
<comment type="caution">
    <text evidence="3">The sequence shown here is derived from an EMBL/GenBank/DDBJ whole genome shotgun (WGS) entry which is preliminary data.</text>
</comment>
<accession>A0A0F4YUN0</accession>
<feature type="compositionally biased region" description="Acidic residues" evidence="1">
    <location>
        <begin position="72"/>
        <end position="87"/>
    </location>
</feature>
<dbReference type="SUPFAM" id="SSF143447">
    <property type="entry name" value="AMMECR1-like"/>
    <property type="match status" value="1"/>
</dbReference>
<evidence type="ECO:0000259" key="2">
    <source>
        <dbReference type="PROSITE" id="PS51112"/>
    </source>
</evidence>
<dbReference type="STRING" id="1408163.A0A0F4YUN0"/>
<dbReference type="Proteomes" id="UP000053958">
    <property type="component" value="Unassembled WGS sequence"/>
</dbReference>
<evidence type="ECO:0000313" key="3">
    <source>
        <dbReference type="EMBL" id="KKA21987.1"/>
    </source>
</evidence>
<protein>
    <submittedName>
        <fullName evidence="3">AMMECR1 family protein</fullName>
    </submittedName>
</protein>
<dbReference type="EMBL" id="LASV01000162">
    <property type="protein sequence ID" value="KKA21987.1"/>
    <property type="molecule type" value="Genomic_DNA"/>
</dbReference>